<dbReference type="GO" id="GO:0004888">
    <property type="term" value="F:transmembrane signaling receptor activity"/>
    <property type="evidence" value="ECO:0007669"/>
    <property type="project" value="TreeGrafter"/>
</dbReference>
<dbReference type="InterPro" id="IPR050671">
    <property type="entry name" value="CD300_family_receptors"/>
</dbReference>
<accession>A0AA97KV91</accession>
<evidence type="ECO:0000313" key="7">
    <source>
        <dbReference type="Proteomes" id="UP001190640"/>
    </source>
</evidence>
<evidence type="ECO:0000256" key="2">
    <source>
        <dbReference type="ARBA" id="ARBA00022692"/>
    </source>
</evidence>
<dbReference type="RefSeq" id="XP_054832279.1">
    <property type="nucleotide sequence ID" value="XM_054976304.1"/>
</dbReference>
<keyword evidence="5" id="KW-0732">Signal</keyword>
<keyword evidence="7" id="KW-1185">Reference proteome</keyword>
<organism evidence="7 8">
    <name type="scientific">Eublepharis macularius</name>
    <name type="common">Leopard gecko</name>
    <name type="synonym">Cyrtodactylus macularius</name>
    <dbReference type="NCBI Taxonomy" id="481883"/>
    <lineage>
        <taxon>Eukaryota</taxon>
        <taxon>Metazoa</taxon>
        <taxon>Chordata</taxon>
        <taxon>Craniata</taxon>
        <taxon>Vertebrata</taxon>
        <taxon>Euteleostomi</taxon>
        <taxon>Lepidosauria</taxon>
        <taxon>Squamata</taxon>
        <taxon>Bifurcata</taxon>
        <taxon>Gekkota</taxon>
        <taxon>Eublepharidae</taxon>
        <taxon>Eublepharinae</taxon>
        <taxon>Eublepharis</taxon>
    </lineage>
</organism>
<protein>
    <submittedName>
        <fullName evidence="8">CMRF35-like molecule 7</fullName>
    </submittedName>
</protein>
<feature type="domain" description="Immunoglobulin" evidence="6">
    <location>
        <begin position="21"/>
        <end position="124"/>
    </location>
</feature>
<dbReference type="Gene3D" id="2.60.40.10">
    <property type="entry name" value="Immunoglobulins"/>
    <property type="match status" value="1"/>
</dbReference>
<dbReference type="PANTHER" id="PTHR11860:SF87">
    <property type="entry name" value="CMRF35-LIKE MOLECULE 8"/>
    <property type="match status" value="1"/>
</dbReference>
<evidence type="ECO:0000313" key="8">
    <source>
        <dbReference type="RefSeq" id="XP_054832279.1"/>
    </source>
</evidence>
<dbReference type="KEGG" id="emc:129327551"/>
<evidence type="ECO:0000256" key="5">
    <source>
        <dbReference type="SAM" id="SignalP"/>
    </source>
</evidence>
<dbReference type="GO" id="GO:0005886">
    <property type="term" value="C:plasma membrane"/>
    <property type="evidence" value="ECO:0007669"/>
    <property type="project" value="TreeGrafter"/>
</dbReference>
<dbReference type="InterPro" id="IPR013106">
    <property type="entry name" value="Ig_V-set"/>
</dbReference>
<feature type="chain" id="PRO_5041744132" evidence="5">
    <location>
        <begin position="18"/>
        <end position="197"/>
    </location>
</feature>
<keyword evidence="3 4" id="KW-0472">Membrane</keyword>
<name>A0AA97KV91_EUBMA</name>
<dbReference type="CDD" id="cd05716">
    <property type="entry name" value="IgV_pIgR_like"/>
    <property type="match status" value="1"/>
</dbReference>
<evidence type="ECO:0000256" key="4">
    <source>
        <dbReference type="SAM" id="Phobius"/>
    </source>
</evidence>
<evidence type="ECO:0000256" key="3">
    <source>
        <dbReference type="ARBA" id="ARBA00023136"/>
    </source>
</evidence>
<dbReference type="InterPro" id="IPR036179">
    <property type="entry name" value="Ig-like_dom_sf"/>
</dbReference>
<dbReference type="InterPro" id="IPR013783">
    <property type="entry name" value="Ig-like_fold"/>
</dbReference>
<dbReference type="PROSITE" id="PS51257">
    <property type="entry name" value="PROKAR_LIPOPROTEIN"/>
    <property type="match status" value="1"/>
</dbReference>
<sequence>MKFFCGLIWTLLQGCWALEGPRSVTAPLGGSVSVLCQYGEGNEEYIKFWCKEASFRSCSSNHVVYTTGSEAEVKQNGISIKDNHASRIFRVTMDNLRQGDKGTYLCGVQRTRYDIWHPVEVIITSGTLSLSCIYCLEMQSSNIQILLLLLKIPIFLALIAAVIWVHICYKDGRSCRARSPEMQEENYLGSMKGNYFI</sequence>
<dbReference type="SMART" id="SM00409">
    <property type="entry name" value="IG"/>
    <property type="match status" value="1"/>
</dbReference>
<evidence type="ECO:0000259" key="6">
    <source>
        <dbReference type="SMART" id="SM00409"/>
    </source>
</evidence>
<dbReference type="GeneID" id="129327551"/>
<evidence type="ECO:0000256" key="1">
    <source>
        <dbReference type="ARBA" id="ARBA00004370"/>
    </source>
</evidence>
<dbReference type="Proteomes" id="UP001190640">
    <property type="component" value="Chromosome 4"/>
</dbReference>
<keyword evidence="2 4" id="KW-0812">Transmembrane</keyword>
<feature type="transmembrane region" description="Helical" evidence="4">
    <location>
        <begin position="145"/>
        <end position="169"/>
    </location>
</feature>
<reference evidence="8" key="1">
    <citation type="submission" date="2025-08" db="UniProtKB">
        <authorList>
            <consortium name="RefSeq"/>
        </authorList>
    </citation>
    <scope>IDENTIFICATION</scope>
    <source>
        <tissue evidence="8">Blood</tissue>
    </source>
</reference>
<keyword evidence="4" id="KW-1133">Transmembrane helix</keyword>
<dbReference type="AlphaFoldDB" id="A0AA97KV91"/>
<feature type="signal peptide" evidence="5">
    <location>
        <begin position="1"/>
        <end position="17"/>
    </location>
</feature>
<dbReference type="Pfam" id="PF07686">
    <property type="entry name" value="V-set"/>
    <property type="match status" value="1"/>
</dbReference>
<gene>
    <name evidence="8" type="primary">LOC129327551</name>
</gene>
<dbReference type="SUPFAM" id="SSF48726">
    <property type="entry name" value="Immunoglobulin"/>
    <property type="match status" value="1"/>
</dbReference>
<comment type="subcellular location">
    <subcellularLocation>
        <location evidence="1">Membrane</location>
    </subcellularLocation>
</comment>
<dbReference type="InterPro" id="IPR003599">
    <property type="entry name" value="Ig_sub"/>
</dbReference>
<proteinExistence type="predicted"/>
<dbReference type="PANTHER" id="PTHR11860">
    <property type="entry name" value="POLYMERIC-IMMUNOGLOBULIN RECEPTOR"/>
    <property type="match status" value="1"/>
</dbReference>